<dbReference type="Pfam" id="PF00535">
    <property type="entry name" value="Glycos_transf_2"/>
    <property type="match status" value="1"/>
</dbReference>
<dbReference type="KEGG" id="gph:GEMMAAP_04255"/>
<dbReference type="RefSeq" id="WP_043581079.1">
    <property type="nucleotide sequence ID" value="NZ_CP011454.1"/>
</dbReference>
<keyword evidence="5" id="KW-1185">Reference proteome</keyword>
<dbReference type="InterPro" id="IPR050834">
    <property type="entry name" value="Glycosyltransf_2"/>
</dbReference>
<dbReference type="SUPFAM" id="SSF53448">
    <property type="entry name" value="Nucleotide-diphospho-sugar transferases"/>
    <property type="match status" value="1"/>
</dbReference>
<gene>
    <name evidence="4" type="ORF">GEMMAAP_04255</name>
</gene>
<dbReference type="AlphaFoldDB" id="A0A143BI31"/>
<dbReference type="GO" id="GO:0016740">
    <property type="term" value="F:transferase activity"/>
    <property type="evidence" value="ECO:0007669"/>
    <property type="project" value="UniProtKB-KW"/>
</dbReference>
<dbReference type="Proteomes" id="UP000076404">
    <property type="component" value="Chromosome"/>
</dbReference>
<evidence type="ECO:0000256" key="1">
    <source>
        <dbReference type="ARBA" id="ARBA00022679"/>
    </source>
</evidence>
<feature type="domain" description="Glycosyltransferase 2-like" evidence="2">
    <location>
        <begin position="5"/>
        <end position="120"/>
    </location>
</feature>
<reference evidence="4 5" key="1">
    <citation type="journal article" date="2014" name="Proc. Natl. Acad. Sci. U.S.A.">
        <title>Functional type 2 photosynthetic reaction centers found in the rare bacterial phylum Gemmatimonadetes.</title>
        <authorList>
            <person name="Zeng Y."/>
            <person name="Feng F."/>
            <person name="Medova H."/>
            <person name="Dean J."/>
            <person name="Koblizek M."/>
        </authorList>
    </citation>
    <scope>NUCLEOTIDE SEQUENCE [LARGE SCALE GENOMIC DNA]</scope>
    <source>
        <strain evidence="4 5">AP64</strain>
    </source>
</reference>
<organism evidence="4 5">
    <name type="scientific">Gemmatimonas phototrophica</name>
    <dbReference type="NCBI Taxonomy" id="1379270"/>
    <lineage>
        <taxon>Bacteria</taxon>
        <taxon>Pseudomonadati</taxon>
        <taxon>Gemmatimonadota</taxon>
        <taxon>Gemmatimonadia</taxon>
        <taxon>Gemmatimonadales</taxon>
        <taxon>Gemmatimonadaceae</taxon>
        <taxon>Gemmatimonas</taxon>
    </lineage>
</organism>
<evidence type="ECO:0000313" key="5">
    <source>
        <dbReference type="Proteomes" id="UP000076404"/>
    </source>
</evidence>
<dbReference type="PANTHER" id="PTHR43685">
    <property type="entry name" value="GLYCOSYLTRANSFERASE"/>
    <property type="match status" value="1"/>
</dbReference>
<dbReference type="EMBL" id="CP011454">
    <property type="protein sequence ID" value="AMW04265.1"/>
    <property type="molecule type" value="Genomic_DNA"/>
</dbReference>
<dbReference type="InterPro" id="IPR027791">
    <property type="entry name" value="Galactosyl_T_C"/>
</dbReference>
<dbReference type="OrthoDB" id="9801954at2"/>
<sequence>MPTTSLIIATYNWPAALDIVLRSVRNQRCLPSEVLVADDGSGEATRLMVKAHQTDFPVPLRHVWHEDRGFRLAAIRNEAIRQATGEYIVQVDGDIVLHPRFIAAHTRFARRGSYVQGSRCMLAPGITSDLLRTRRHEVRWFARGLGNRQNAWYAPWISRFVGGPRDADRRTRGCHMAFWRDDLRSVNGYDERFVGWGREDSELAARLIHAGIRRRNFKFGAVAYHLWHPEAPRDRYSVNDAHYETTLREGRQRCETGLVHALSPQ</sequence>
<dbReference type="Pfam" id="PF02709">
    <property type="entry name" value="Glyco_transf_7C"/>
    <property type="match status" value="1"/>
</dbReference>
<evidence type="ECO:0000259" key="3">
    <source>
        <dbReference type="Pfam" id="PF02709"/>
    </source>
</evidence>
<proteinExistence type="predicted"/>
<dbReference type="InterPro" id="IPR001173">
    <property type="entry name" value="Glyco_trans_2-like"/>
</dbReference>
<evidence type="ECO:0000259" key="2">
    <source>
        <dbReference type="Pfam" id="PF00535"/>
    </source>
</evidence>
<evidence type="ECO:0000313" key="4">
    <source>
        <dbReference type="EMBL" id="AMW04265.1"/>
    </source>
</evidence>
<protein>
    <recommendedName>
        <fullName evidence="6">Glycosyl transferase family 2</fullName>
    </recommendedName>
</protein>
<dbReference type="eggNOG" id="COG0463">
    <property type="taxonomic scope" value="Bacteria"/>
</dbReference>
<evidence type="ECO:0008006" key="6">
    <source>
        <dbReference type="Google" id="ProtNLM"/>
    </source>
</evidence>
<dbReference type="InterPro" id="IPR029044">
    <property type="entry name" value="Nucleotide-diphossugar_trans"/>
</dbReference>
<feature type="domain" description="Galactosyltransferase C-terminal" evidence="3">
    <location>
        <begin position="169"/>
        <end position="219"/>
    </location>
</feature>
<dbReference type="CDD" id="cd06420">
    <property type="entry name" value="GT2_Chondriotin_Pol_N"/>
    <property type="match status" value="1"/>
</dbReference>
<accession>A0A143BI31</accession>
<name>A0A143BI31_9BACT</name>
<dbReference type="Gene3D" id="3.90.550.10">
    <property type="entry name" value="Spore Coat Polysaccharide Biosynthesis Protein SpsA, Chain A"/>
    <property type="match status" value="1"/>
</dbReference>
<keyword evidence="1" id="KW-0808">Transferase</keyword>
<reference evidence="4 5" key="2">
    <citation type="journal article" date="2016" name="Environ. Microbiol. Rep.">
        <title>Metagenomic evidence for the presence of phototrophic Gemmatimonadetes bacteria in diverse environments.</title>
        <authorList>
            <person name="Zeng Y."/>
            <person name="Baumbach J."/>
            <person name="Barbosa E.G."/>
            <person name="Azevedo V."/>
            <person name="Zhang C."/>
            <person name="Koblizek M."/>
        </authorList>
    </citation>
    <scope>NUCLEOTIDE SEQUENCE [LARGE SCALE GENOMIC DNA]</scope>
    <source>
        <strain evidence="4 5">AP64</strain>
    </source>
</reference>
<dbReference type="PANTHER" id="PTHR43685:SF3">
    <property type="entry name" value="SLR2126 PROTEIN"/>
    <property type="match status" value="1"/>
</dbReference>